<comment type="caution">
    <text evidence="2">The sequence shown here is derived from an EMBL/GenBank/DDBJ whole genome shotgun (WGS) entry which is preliminary data.</text>
</comment>
<feature type="region of interest" description="Disordered" evidence="1">
    <location>
        <begin position="1"/>
        <end position="20"/>
    </location>
</feature>
<organism evidence="2 3">
    <name type="scientific">Cadophora malorum</name>
    <dbReference type="NCBI Taxonomy" id="108018"/>
    <lineage>
        <taxon>Eukaryota</taxon>
        <taxon>Fungi</taxon>
        <taxon>Dikarya</taxon>
        <taxon>Ascomycota</taxon>
        <taxon>Pezizomycotina</taxon>
        <taxon>Leotiomycetes</taxon>
        <taxon>Helotiales</taxon>
        <taxon>Ploettnerulaceae</taxon>
        <taxon>Cadophora</taxon>
    </lineage>
</organism>
<dbReference type="AlphaFoldDB" id="A0A8H8BVA5"/>
<accession>A0A8H8BVA5</accession>
<sequence length="290" mass="32617">MDSTETAQQQLQPNSITSTRFSQPPILQVNFSWRKFESLVSEKREGDQSPRPLYIVDYHTLKIKPKLIFKSATEEQTIFGTGVLHPISINCDCEIRGKPVKLAATSRIKTAYMHLSHNFSDTNEPVPMTWTSAANFKTWDFVCLDQYQEPVARFAANIWGVKKVGNIEFLGEKTATSEAAREEIVVMGMTLFSCMMLRMNNIFSLFGMIPSPAKVDDYKPVEGKDSLNGSEYTVNENGARVVGEKGYAEDFRSPHVKDAFNTADYTINDNGARVLMQKDKTEGRAEPVGY</sequence>
<reference evidence="2" key="1">
    <citation type="submission" date="2021-02" db="EMBL/GenBank/DDBJ databases">
        <title>Genome sequence Cadophora malorum strain M34.</title>
        <authorList>
            <person name="Stefanovic E."/>
            <person name="Vu D."/>
            <person name="Scully C."/>
            <person name="Dijksterhuis J."/>
            <person name="Roader J."/>
            <person name="Houbraken J."/>
        </authorList>
    </citation>
    <scope>NUCLEOTIDE SEQUENCE</scope>
    <source>
        <strain evidence="2">M34</strain>
    </source>
</reference>
<protein>
    <submittedName>
        <fullName evidence="2">Uncharacterized protein</fullName>
    </submittedName>
</protein>
<gene>
    <name evidence="2" type="ORF">IFR04_001466</name>
</gene>
<evidence type="ECO:0000313" key="3">
    <source>
        <dbReference type="Proteomes" id="UP000664132"/>
    </source>
</evidence>
<keyword evidence="3" id="KW-1185">Reference proteome</keyword>
<dbReference type="Proteomes" id="UP000664132">
    <property type="component" value="Unassembled WGS sequence"/>
</dbReference>
<name>A0A8H8BVA5_9HELO</name>
<proteinExistence type="predicted"/>
<evidence type="ECO:0000256" key="1">
    <source>
        <dbReference type="SAM" id="MobiDB-lite"/>
    </source>
</evidence>
<dbReference type="OrthoDB" id="4725912at2759"/>
<evidence type="ECO:0000313" key="2">
    <source>
        <dbReference type="EMBL" id="KAG4425316.1"/>
    </source>
</evidence>
<dbReference type="EMBL" id="JAFJYH010000011">
    <property type="protein sequence ID" value="KAG4425316.1"/>
    <property type="molecule type" value="Genomic_DNA"/>
</dbReference>